<evidence type="ECO:0000313" key="4">
    <source>
        <dbReference type="Proteomes" id="UP000178419"/>
    </source>
</evidence>
<accession>A0A1F7Y0A6</accession>
<dbReference type="Pfam" id="PF01547">
    <property type="entry name" value="SBP_bac_1"/>
    <property type="match status" value="1"/>
</dbReference>
<name>A0A1F7Y0A6_9BACT</name>
<evidence type="ECO:0000313" key="3">
    <source>
        <dbReference type="EMBL" id="OGM20757.1"/>
    </source>
</evidence>
<dbReference type="Gene3D" id="3.40.190.10">
    <property type="entry name" value="Periplasmic binding protein-like II"/>
    <property type="match status" value="1"/>
</dbReference>
<gene>
    <name evidence="3" type="ORF">A2714_03700</name>
</gene>
<evidence type="ECO:0000256" key="1">
    <source>
        <dbReference type="SAM" id="MobiDB-lite"/>
    </source>
</evidence>
<comment type="caution">
    <text evidence="3">The sequence shown here is derived from an EMBL/GenBank/DDBJ whole genome shotgun (WGS) entry which is preliminary data.</text>
</comment>
<feature type="region of interest" description="Disordered" evidence="1">
    <location>
        <begin position="1"/>
        <end position="48"/>
    </location>
</feature>
<dbReference type="PANTHER" id="PTHR43649:SF12">
    <property type="entry name" value="DIACETYLCHITOBIOSE BINDING PROTEIN DASA"/>
    <property type="match status" value="1"/>
</dbReference>
<organism evidence="3 4">
    <name type="scientific">Candidatus Woesebacteria bacterium RIFCSPHIGHO2_01_FULL_38_9</name>
    <dbReference type="NCBI Taxonomy" id="1802492"/>
    <lineage>
        <taxon>Bacteria</taxon>
        <taxon>Candidatus Woeseibacteriota</taxon>
    </lineage>
</organism>
<dbReference type="EMBL" id="MGGE01000035">
    <property type="protein sequence ID" value="OGM20757.1"/>
    <property type="molecule type" value="Genomic_DNA"/>
</dbReference>
<keyword evidence="2" id="KW-0812">Transmembrane</keyword>
<dbReference type="PANTHER" id="PTHR43649">
    <property type="entry name" value="ARABINOSE-BINDING PROTEIN-RELATED"/>
    <property type="match status" value="1"/>
</dbReference>
<reference evidence="3 4" key="1">
    <citation type="journal article" date="2016" name="Nat. Commun.">
        <title>Thousands of microbial genomes shed light on interconnected biogeochemical processes in an aquifer system.</title>
        <authorList>
            <person name="Anantharaman K."/>
            <person name="Brown C.T."/>
            <person name="Hug L.A."/>
            <person name="Sharon I."/>
            <person name="Castelle C.J."/>
            <person name="Probst A.J."/>
            <person name="Thomas B.C."/>
            <person name="Singh A."/>
            <person name="Wilkins M.J."/>
            <person name="Karaoz U."/>
            <person name="Brodie E.L."/>
            <person name="Williams K.H."/>
            <person name="Hubbard S.S."/>
            <person name="Banfield J.F."/>
        </authorList>
    </citation>
    <scope>NUCLEOTIDE SEQUENCE [LARGE SCALE GENOMIC DNA]</scope>
</reference>
<evidence type="ECO:0000256" key="2">
    <source>
        <dbReference type="SAM" id="Phobius"/>
    </source>
</evidence>
<keyword evidence="2" id="KW-1133">Transmembrane helix</keyword>
<sequence length="517" mass="58330">MQDRQNPTIPSVEPPPHPNEGQKEKVSTSHDPTTQVQQSPTQAKETQGFQIQVGQVSPQVARPSQLTSQETEKLLHPKRGFPKIFLILFIVFVLLGVVALVVYLARSKGTFFGTEGELVWWGIQHEESVYKSLIEDFEQENPNMKVKYQQLSPQDYRIRLTNSLASGEGPDIFEIHNSWPFMFKNELATLPASVMSPEEFNNAFYPVIVKDLTLVGEGIVAMPLEYDALTLFINEDIFASSLQSVPTTWDELVKKVDPAEKGSLTIRETGGRITLAGIALGEIENVDHWPEIIALMLFQNRVNPAQPVSELTEDVFSFYKEFKTLGVWNTSFPSSTIAFARGEVAMYLGPSRRAYEIVKENPDLAFKTELLPQLPKGNPSDPNYSYATYWVHGVWERSKNKEIAWKFLKFLAERKNLEKLNQNIKNVETFSRVYPRPEMNIVFRDDSVLGSVASLALDAKSWYLADNTFDGATGVNSQLKMAFEKVLSKWPQGKETKIKELGQGVSSVLSQYGIPQK</sequence>
<keyword evidence="2" id="KW-0472">Membrane</keyword>
<evidence type="ECO:0008006" key="5">
    <source>
        <dbReference type="Google" id="ProtNLM"/>
    </source>
</evidence>
<dbReference type="InterPro" id="IPR006059">
    <property type="entry name" value="SBP"/>
</dbReference>
<proteinExistence type="predicted"/>
<dbReference type="Proteomes" id="UP000178419">
    <property type="component" value="Unassembled WGS sequence"/>
</dbReference>
<dbReference type="SUPFAM" id="SSF53850">
    <property type="entry name" value="Periplasmic binding protein-like II"/>
    <property type="match status" value="1"/>
</dbReference>
<feature type="compositionally biased region" description="Polar residues" evidence="1">
    <location>
        <begin position="29"/>
        <end position="48"/>
    </location>
</feature>
<protein>
    <recommendedName>
        <fullName evidence="5">ABC transporter substrate-binding protein</fullName>
    </recommendedName>
</protein>
<dbReference type="InterPro" id="IPR050490">
    <property type="entry name" value="Bact_solute-bd_prot1"/>
</dbReference>
<dbReference type="AlphaFoldDB" id="A0A1F7Y0A6"/>
<feature type="transmembrane region" description="Helical" evidence="2">
    <location>
        <begin position="84"/>
        <end position="105"/>
    </location>
</feature>